<dbReference type="AlphaFoldDB" id="A0AAU9P4J7"/>
<gene>
    <name evidence="2" type="ORF">LVIROSA_LOCUS30417</name>
</gene>
<keyword evidence="3" id="KW-1185">Reference proteome</keyword>
<organism evidence="2 3">
    <name type="scientific">Lactuca virosa</name>
    <dbReference type="NCBI Taxonomy" id="75947"/>
    <lineage>
        <taxon>Eukaryota</taxon>
        <taxon>Viridiplantae</taxon>
        <taxon>Streptophyta</taxon>
        <taxon>Embryophyta</taxon>
        <taxon>Tracheophyta</taxon>
        <taxon>Spermatophyta</taxon>
        <taxon>Magnoliopsida</taxon>
        <taxon>eudicotyledons</taxon>
        <taxon>Gunneridae</taxon>
        <taxon>Pentapetalae</taxon>
        <taxon>asterids</taxon>
        <taxon>campanulids</taxon>
        <taxon>Asterales</taxon>
        <taxon>Asteraceae</taxon>
        <taxon>Cichorioideae</taxon>
        <taxon>Cichorieae</taxon>
        <taxon>Lactucinae</taxon>
        <taxon>Lactuca</taxon>
    </lineage>
</organism>
<dbReference type="Proteomes" id="UP001157418">
    <property type="component" value="Unassembled WGS sequence"/>
</dbReference>
<feature type="region of interest" description="Disordered" evidence="1">
    <location>
        <begin position="12"/>
        <end position="31"/>
    </location>
</feature>
<evidence type="ECO:0000313" key="2">
    <source>
        <dbReference type="EMBL" id="CAH1444600.1"/>
    </source>
</evidence>
<reference evidence="2 3" key="1">
    <citation type="submission" date="2022-01" db="EMBL/GenBank/DDBJ databases">
        <authorList>
            <person name="Xiong W."/>
            <person name="Schranz E."/>
        </authorList>
    </citation>
    <scope>NUCLEOTIDE SEQUENCE [LARGE SCALE GENOMIC DNA]</scope>
</reference>
<protein>
    <submittedName>
        <fullName evidence="2">Uncharacterized protein</fullName>
    </submittedName>
</protein>
<sequence length="99" mass="11600">MDYKIDLEFYKNRLPSPSPTPAHRPNPIRNPPSLCNLLRRPLTSSPIKRPTFIDHMIHSPNCFLNRRLQIRSMTINQIDILHIQSFQRSFSPLDDMFSG</sequence>
<accession>A0AAU9P4J7</accession>
<evidence type="ECO:0000313" key="3">
    <source>
        <dbReference type="Proteomes" id="UP001157418"/>
    </source>
</evidence>
<evidence type="ECO:0000256" key="1">
    <source>
        <dbReference type="SAM" id="MobiDB-lite"/>
    </source>
</evidence>
<name>A0AAU9P4J7_9ASTR</name>
<comment type="caution">
    <text evidence="2">The sequence shown here is derived from an EMBL/GenBank/DDBJ whole genome shotgun (WGS) entry which is preliminary data.</text>
</comment>
<proteinExistence type="predicted"/>
<feature type="compositionally biased region" description="Pro residues" evidence="1">
    <location>
        <begin position="16"/>
        <end position="30"/>
    </location>
</feature>
<dbReference type="EMBL" id="CAKMRJ010005523">
    <property type="protein sequence ID" value="CAH1444600.1"/>
    <property type="molecule type" value="Genomic_DNA"/>
</dbReference>